<dbReference type="InterPro" id="IPR036942">
    <property type="entry name" value="Beta-barrel_TonB_sf"/>
</dbReference>
<keyword evidence="3 11" id="KW-1134">Transmembrane beta strand</keyword>
<feature type="chain" id="PRO_5010529177" evidence="13">
    <location>
        <begin position="29"/>
        <end position="835"/>
    </location>
</feature>
<dbReference type="Proteomes" id="UP000190989">
    <property type="component" value="Unassembled WGS sequence"/>
</dbReference>
<evidence type="ECO:0000259" key="15">
    <source>
        <dbReference type="Pfam" id="PF07715"/>
    </source>
</evidence>
<evidence type="ECO:0000256" key="3">
    <source>
        <dbReference type="ARBA" id="ARBA00022452"/>
    </source>
</evidence>
<protein>
    <submittedName>
        <fullName evidence="16">Iron complex outermembrane recepter protein</fullName>
    </submittedName>
</protein>
<dbReference type="InterPro" id="IPR039426">
    <property type="entry name" value="TonB-dep_rcpt-like"/>
</dbReference>
<evidence type="ECO:0000256" key="2">
    <source>
        <dbReference type="ARBA" id="ARBA00022448"/>
    </source>
</evidence>
<dbReference type="GO" id="GO:0006826">
    <property type="term" value="P:iron ion transport"/>
    <property type="evidence" value="ECO:0007669"/>
    <property type="project" value="UniProtKB-KW"/>
</dbReference>
<keyword evidence="7" id="KW-0406">Ion transport</keyword>
<keyword evidence="13" id="KW-0732">Signal</keyword>
<keyword evidence="5 11" id="KW-0812">Transmembrane</keyword>
<evidence type="ECO:0000256" key="11">
    <source>
        <dbReference type="PROSITE-ProRule" id="PRU01360"/>
    </source>
</evidence>
<keyword evidence="9 11" id="KW-0472">Membrane</keyword>
<reference evidence="17" key="1">
    <citation type="submission" date="2017-02" db="EMBL/GenBank/DDBJ databases">
        <authorList>
            <person name="Varghese N."/>
            <person name="Submissions S."/>
        </authorList>
    </citation>
    <scope>NUCLEOTIDE SEQUENCE [LARGE SCALE GENOMIC DNA]</scope>
    <source>
        <strain evidence="17">SM117</strain>
    </source>
</reference>
<keyword evidence="8 12" id="KW-0798">TonB box</keyword>
<feature type="signal peptide" evidence="13">
    <location>
        <begin position="1"/>
        <end position="28"/>
    </location>
</feature>
<keyword evidence="17" id="KW-1185">Reference proteome</keyword>
<feature type="domain" description="TonB-dependent receptor-like beta-barrel" evidence="14">
    <location>
        <begin position="318"/>
        <end position="801"/>
    </location>
</feature>
<dbReference type="GO" id="GO:0009279">
    <property type="term" value="C:cell outer membrane"/>
    <property type="evidence" value="ECO:0007669"/>
    <property type="project" value="UniProtKB-SubCell"/>
</dbReference>
<dbReference type="PROSITE" id="PS52016">
    <property type="entry name" value="TONB_DEPENDENT_REC_3"/>
    <property type="match status" value="1"/>
</dbReference>
<evidence type="ECO:0000256" key="7">
    <source>
        <dbReference type="ARBA" id="ARBA00023065"/>
    </source>
</evidence>
<comment type="subcellular location">
    <subcellularLocation>
        <location evidence="1 11">Cell outer membrane</location>
        <topology evidence="1 11">Multi-pass membrane protein</topology>
    </subcellularLocation>
</comment>
<evidence type="ECO:0000256" key="10">
    <source>
        <dbReference type="ARBA" id="ARBA00023237"/>
    </source>
</evidence>
<gene>
    <name evidence="16" type="ORF">SAMN06295987_103322</name>
</gene>
<dbReference type="InterPro" id="IPR012910">
    <property type="entry name" value="Plug_dom"/>
</dbReference>
<evidence type="ECO:0000256" key="13">
    <source>
        <dbReference type="SAM" id="SignalP"/>
    </source>
</evidence>
<proteinExistence type="inferred from homology"/>
<dbReference type="SUPFAM" id="SSF56935">
    <property type="entry name" value="Porins"/>
    <property type="match status" value="1"/>
</dbReference>
<keyword evidence="2 11" id="KW-0813">Transport</keyword>
<sequence>MKGFDFAYFVGCSAIAVAAAGLAAPAEAQAIPGAEGTEQVGDIPVRGIREIIVTAQKRSENLQNVPVAVTAITADQIRNSRIENIADLRSVAPNLYVVTQAGGNGIPTTTMRGQVSGAASNPTIDNGISYYIDGVYLGALSGIIFDVADIERIEVIRGPAGTLFGTNSTGGAVNYITSGPKGQFAIRQDASYARFGSWRSKTRVDLPEWNGLSASVSYLHNERGSNVRNFDRITLDYSNETSGKVGALTSAKHLDESLTDAVHAALRWEPLDDLTIDYKFDWSRQKSSPAPVYLLGFPDTPGGIAAYQLVASQIFFAGPAIDDYVQTERGRIAYNDTTTRNVTKTNSHLVVASYRANDNFSIKNTTSWRSLERNAFTSNLDGAGTVQVPIAFAGDGTPIAFAPMALLSVRCCNQLRQFSNELQFNLDTDPLTATAGLFYYNRRTPPGTNPFGLPVVDTFQVFPGNSHPGAPIGSFDRSFYYKVRQVAGYGQVTYHLNDAVDVTGGVRYTQDDKTFFDTSAGEPGETYSYSKGNFSYLANVTYKPSPDLLLYAKYVTSFIAGGNSAGPLAVDSTTGNVFQGSAIPYQEERAYSWEGGVKAEWFDRRLRTNLALFHVRYTNLQTPIFASSGCITSPGGLCEPIVSSQFTTNFGKARAYGLEFEITAAPIDNLTLVAGGSYTDFKYLQIDPLVLASGGVTRVEDYPVSMRPKVLTNVSAEYVVPLDGDARLSMRVEGAFRSKIVVGASRFGNAGFAAAGIDYDNEYLNVMNTQNALLTLNARVSVMDVPLGRANATVSVWGRNLTNRQQLNFVATTGVTAAGLFDNPVTYGVDLSIAL</sequence>
<name>A0A1U6HXX6_9SPHN</name>
<evidence type="ECO:0000256" key="5">
    <source>
        <dbReference type="ARBA" id="ARBA00022692"/>
    </source>
</evidence>
<evidence type="ECO:0000313" key="17">
    <source>
        <dbReference type="Proteomes" id="UP000190989"/>
    </source>
</evidence>
<dbReference type="AlphaFoldDB" id="A0A1U6HXX6"/>
<evidence type="ECO:0000256" key="1">
    <source>
        <dbReference type="ARBA" id="ARBA00004571"/>
    </source>
</evidence>
<feature type="domain" description="TonB-dependent receptor plug" evidence="15">
    <location>
        <begin position="62"/>
        <end position="172"/>
    </location>
</feature>
<dbReference type="RefSeq" id="WP_079730596.1">
    <property type="nucleotide sequence ID" value="NZ_FVZE01000003.1"/>
</dbReference>
<dbReference type="PANTHER" id="PTHR32552:SF81">
    <property type="entry name" value="TONB-DEPENDENT OUTER MEMBRANE RECEPTOR"/>
    <property type="match status" value="1"/>
</dbReference>
<evidence type="ECO:0000256" key="9">
    <source>
        <dbReference type="ARBA" id="ARBA00023136"/>
    </source>
</evidence>
<keyword evidence="10 11" id="KW-0998">Cell outer membrane</keyword>
<dbReference type="STRING" id="428990.SAMN06295987_103322"/>
<keyword evidence="6" id="KW-0408">Iron</keyword>
<evidence type="ECO:0000256" key="12">
    <source>
        <dbReference type="RuleBase" id="RU003357"/>
    </source>
</evidence>
<dbReference type="PANTHER" id="PTHR32552">
    <property type="entry name" value="FERRICHROME IRON RECEPTOR-RELATED"/>
    <property type="match status" value="1"/>
</dbReference>
<dbReference type="Gene3D" id="2.40.170.20">
    <property type="entry name" value="TonB-dependent receptor, beta-barrel domain"/>
    <property type="match status" value="1"/>
</dbReference>
<organism evidence="16 17">
    <name type="scientific">Novosphingobium mathurense</name>
    <dbReference type="NCBI Taxonomy" id="428990"/>
    <lineage>
        <taxon>Bacteria</taxon>
        <taxon>Pseudomonadati</taxon>
        <taxon>Pseudomonadota</taxon>
        <taxon>Alphaproteobacteria</taxon>
        <taxon>Sphingomonadales</taxon>
        <taxon>Sphingomonadaceae</taxon>
        <taxon>Novosphingobium</taxon>
    </lineage>
</organism>
<evidence type="ECO:0000259" key="14">
    <source>
        <dbReference type="Pfam" id="PF00593"/>
    </source>
</evidence>
<evidence type="ECO:0000313" key="16">
    <source>
        <dbReference type="EMBL" id="SLK00642.1"/>
    </source>
</evidence>
<evidence type="ECO:0000256" key="8">
    <source>
        <dbReference type="ARBA" id="ARBA00023077"/>
    </source>
</evidence>
<keyword evidence="4" id="KW-0410">Iron transport</keyword>
<evidence type="ECO:0000256" key="4">
    <source>
        <dbReference type="ARBA" id="ARBA00022496"/>
    </source>
</evidence>
<dbReference type="Pfam" id="PF00593">
    <property type="entry name" value="TonB_dep_Rec_b-barrel"/>
    <property type="match status" value="1"/>
</dbReference>
<evidence type="ECO:0000256" key="6">
    <source>
        <dbReference type="ARBA" id="ARBA00023004"/>
    </source>
</evidence>
<dbReference type="EMBL" id="FVZE01000003">
    <property type="protein sequence ID" value="SLK00642.1"/>
    <property type="molecule type" value="Genomic_DNA"/>
</dbReference>
<dbReference type="InterPro" id="IPR000531">
    <property type="entry name" value="Beta-barrel_TonB"/>
</dbReference>
<dbReference type="Pfam" id="PF07715">
    <property type="entry name" value="Plug"/>
    <property type="match status" value="1"/>
</dbReference>
<comment type="similarity">
    <text evidence="11 12">Belongs to the TonB-dependent receptor family.</text>
</comment>
<accession>A0A1U6HXX6</accession>